<proteinExistence type="predicted"/>
<accession>A0AAN7KIW1</accession>
<name>A0AAN7KIW1_9MYRT</name>
<dbReference type="EMBL" id="JAXIOK010000006">
    <property type="protein sequence ID" value="KAK4768129.1"/>
    <property type="molecule type" value="Genomic_DNA"/>
</dbReference>
<feature type="region of interest" description="Disordered" evidence="1">
    <location>
        <begin position="1"/>
        <end position="70"/>
    </location>
</feature>
<gene>
    <name evidence="2" type="ORF">SAY87_003270</name>
</gene>
<organism evidence="2 3">
    <name type="scientific">Trapa incisa</name>
    <dbReference type="NCBI Taxonomy" id="236973"/>
    <lineage>
        <taxon>Eukaryota</taxon>
        <taxon>Viridiplantae</taxon>
        <taxon>Streptophyta</taxon>
        <taxon>Embryophyta</taxon>
        <taxon>Tracheophyta</taxon>
        <taxon>Spermatophyta</taxon>
        <taxon>Magnoliopsida</taxon>
        <taxon>eudicotyledons</taxon>
        <taxon>Gunneridae</taxon>
        <taxon>Pentapetalae</taxon>
        <taxon>rosids</taxon>
        <taxon>malvids</taxon>
        <taxon>Myrtales</taxon>
        <taxon>Lythraceae</taxon>
        <taxon>Trapa</taxon>
    </lineage>
</organism>
<sequence>MAFAFDQKVRNQMGRGVSAGGGQKSSQGYLFGGEEAPKLDGNNAEAPKQGSDTSNNSTITAASPPAADAP</sequence>
<reference evidence="2 3" key="1">
    <citation type="journal article" date="2023" name="Hortic Res">
        <title>Pangenome of water caltrop reveals structural variations and asymmetric subgenome divergence after allopolyploidization.</title>
        <authorList>
            <person name="Zhang X."/>
            <person name="Chen Y."/>
            <person name="Wang L."/>
            <person name="Yuan Y."/>
            <person name="Fang M."/>
            <person name="Shi L."/>
            <person name="Lu R."/>
            <person name="Comes H.P."/>
            <person name="Ma Y."/>
            <person name="Chen Y."/>
            <person name="Huang G."/>
            <person name="Zhou Y."/>
            <person name="Zheng Z."/>
            <person name="Qiu Y."/>
        </authorList>
    </citation>
    <scope>NUCLEOTIDE SEQUENCE [LARGE SCALE GENOMIC DNA]</scope>
    <source>
        <tissue evidence="2">Roots</tissue>
    </source>
</reference>
<evidence type="ECO:0000313" key="3">
    <source>
        <dbReference type="Proteomes" id="UP001345219"/>
    </source>
</evidence>
<keyword evidence="3" id="KW-1185">Reference proteome</keyword>
<protein>
    <submittedName>
        <fullName evidence="2">Uncharacterized protein</fullName>
    </submittedName>
</protein>
<evidence type="ECO:0000256" key="1">
    <source>
        <dbReference type="SAM" id="MobiDB-lite"/>
    </source>
</evidence>
<feature type="compositionally biased region" description="Polar residues" evidence="1">
    <location>
        <begin position="50"/>
        <end position="61"/>
    </location>
</feature>
<dbReference type="Proteomes" id="UP001345219">
    <property type="component" value="Chromosome 3"/>
</dbReference>
<dbReference type="AlphaFoldDB" id="A0AAN7KIW1"/>
<comment type="caution">
    <text evidence="2">The sequence shown here is derived from an EMBL/GenBank/DDBJ whole genome shotgun (WGS) entry which is preliminary data.</text>
</comment>
<evidence type="ECO:0000313" key="2">
    <source>
        <dbReference type="EMBL" id="KAK4768129.1"/>
    </source>
</evidence>